<dbReference type="AlphaFoldDB" id="A0A835LNI4"/>
<evidence type="ECO:0000256" key="5">
    <source>
        <dbReference type="ARBA" id="ARBA00023004"/>
    </source>
</evidence>
<proteinExistence type="predicted"/>
<dbReference type="CDD" id="cd03467">
    <property type="entry name" value="Rieske"/>
    <property type="match status" value="1"/>
</dbReference>
<dbReference type="InterPro" id="IPR017941">
    <property type="entry name" value="Rieske_2Fe-2S"/>
</dbReference>
<evidence type="ECO:0000256" key="3">
    <source>
        <dbReference type="ARBA" id="ARBA00022946"/>
    </source>
</evidence>
<comment type="caution">
    <text evidence="9">The sequence shown here is derived from an EMBL/GenBank/DDBJ whole genome shotgun (WGS) entry which is preliminary data.</text>
</comment>
<keyword evidence="5" id="KW-0408">Iron</keyword>
<protein>
    <recommendedName>
        <fullName evidence="8">Rieske domain-containing protein</fullName>
    </recommendedName>
</protein>
<dbReference type="EMBL" id="JADFTS010000006">
    <property type="protein sequence ID" value="KAF9601555.1"/>
    <property type="molecule type" value="Genomic_DNA"/>
</dbReference>
<evidence type="ECO:0000256" key="4">
    <source>
        <dbReference type="ARBA" id="ARBA00023002"/>
    </source>
</evidence>
<dbReference type="PANTHER" id="PTHR43456:SF2">
    <property type="entry name" value="RIESKE (2FE-2S) DOMAIN-CONTAINING PROTEIN"/>
    <property type="match status" value="1"/>
</dbReference>
<accession>A0A835LNI4</accession>
<dbReference type="GO" id="GO:0008942">
    <property type="term" value="F:nitrite reductase [NAD(P)H] activity"/>
    <property type="evidence" value="ECO:0007669"/>
    <property type="project" value="InterPro"/>
</dbReference>
<dbReference type="GO" id="GO:0051537">
    <property type="term" value="F:2 iron, 2 sulfur cluster binding"/>
    <property type="evidence" value="ECO:0007669"/>
    <property type="project" value="UniProtKB-KW"/>
</dbReference>
<dbReference type="Gene3D" id="2.102.10.10">
    <property type="entry name" value="Rieske [2Fe-2S] iron-sulphur domain"/>
    <property type="match status" value="1"/>
</dbReference>
<dbReference type="InterPro" id="IPR012748">
    <property type="entry name" value="Rieske-like_NirD"/>
</dbReference>
<dbReference type="GO" id="GO:0042128">
    <property type="term" value="P:nitrate assimilation"/>
    <property type="evidence" value="ECO:0007669"/>
    <property type="project" value="UniProtKB-KW"/>
</dbReference>
<dbReference type="Proteomes" id="UP000631114">
    <property type="component" value="Unassembled WGS sequence"/>
</dbReference>
<evidence type="ECO:0000256" key="7">
    <source>
        <dbReference type="ARBA" id="ARBA00023063"/>
    </source>
</evidence>
<evidence type="ECO:0000256" key="2">
    <source>
        <dbReference type="ARBA" id="ARBA00022723"/>
    </source>
</evidence>
<feature type="domain" description="Rieske" evidence="8">
    <location>
        <begin position="79"/>
        <end position="190"/>
    </location>
</feature>
<evidence type="ECO:0000259" key="8">
    <source>
        <dbReference type="PROSITE" id="PS51296"/>
    </source>
</evidence>
<dbReference type="SUPFAM" id="SSF50022">
    <property type="entry name" value="ISP domain"/>
    <property type="match status" value="1"/>
</dbReference>
<organism evidence="9 10">
    <name type="scientific">Coptis chinensis</name>
    <dbReference type="NCBI Taxonomy" id="261450"/>
    <lineage>
        <taxon>Eukaryota</taxon>
        <taxon>Viridiplantae</taxon>
        <taxon>Streptophyta</taxon>
        <taxon>Embryophyta</taxon>
        <taxon>Tracheophyta</taxon>
        <taxon>Spermatophyta</taxon>
        <taxon>Magnoliopsida</taxon>
        <taxon>Ranunculales</taxon>
        <taxon>Ranunculaceae</taxon>
        <taxon>Coptidoideae</taxon>
        <taxon>Coptis</taxon>
    </lineage>
</organism>
<evidence type="ECO:0000313" key="10">
    <source>
        <dbReference type="Proteomes" id="UP000631114"/>
    </source>
</evidence>
<keyword evidence="3" id="KW-0809">Transit peptide</keyword>
<dbReference type="GO" id="GO:0046872">
    <property type="term" value="F:metal ion binding"/>
    <property type="evidence" value="ECO:0007669"/>
    <property type="project" value="UniProtKB-KW"/>
</dbReference>
<reference evidence="9 10" key="1">
    <citation type="submission" date="2020-10" db="EMBL/GenBank/DDBJ databases">
        <title>The Coptis chinensis genome and diversification of protoberbering-type alkaloids.</title>
        <authorList>
            <person name="Wang B."/>
            <person name="Shu S."/>
            <person name="Song C."/>
            <person name="Liu Y."/>
        </authorList>
    </citation>
    <scope>NUCLEOTIDE SEQUENCE [LARGE SCALE GENOMIC DNA]</scope>
    <source>
        <strain evidence="9">HL-2020</strain>
        <tissue evidence="9">Leaf</tissue>
    </source>
</reference>
<keyword evidence="10" id="KW-1185">Reference proteome</keyword>
<keyword evidence="7" id="KW-0534">Nitrate assimilation</keyword>
<dbReference type="InterPro" id="IPR036922">
    <property type="entry name" value="Rieske_2Fe-2S_sf"/>
</dbReference>
<keyword evidence="2" id="KW-0479">Metal-binding</keyword>
<sequence>MASTTSRLTTNSFPISPSLHQNPKSLTPLLYKLYSKKSSSSLSRSCNLFNKSRHVVVCKATEVSVAEEESPVSKDGKNWVPVVPLAALPKGERRVIIQDGETILLLWYKDEVFAIENRSPAEGAYSEGLLNAKLTQDGCIVCPSTDSTYDLRTGEVKDWYPKNVVLRVLTPSLRPLFVYSVKLDADNIYISLEDGVPYGASAEIVFSGKAQPGATASDVNVDEVRMIVDEGETGFGFTKRNELINGKTAAIGFLLLLDFELLTGKGLLKGTGFLDFLYAVSNAFN</sequence>
<name>A0A835LNI4_9MAGN</name>
<keyword evidence="1" id="KW-0001">2Fe-2S</keyword>
<gene>
    <name evidence="9" type="ORF">IFM89_020383</name>
</gene>
<keyword evidence="4" id="KW-0560">Oxidoreductase</keyword>
<dbReference type="PANTHER" id="PTHR43456">
    <property type="entry name" value="RIESKE (2FE-2S) DOMAIN-CONTAINING PROTEIN"/>
    <property type="match status" value="1"/>
</dbReference>
<dbReference type="SUPFAM" id="SSF103511">
    <property type="entry name" value="Chlorophyll a-b binding protein"/>
    <property type="match status" value="1"/>
</dbReference>
<evidence type="ECO:0000256" key="6">
    <source>
        <dbReference type="ARBA" id="ARBA00023014"/>
    </source>
</evidence>
<dbReference type="PROSITE" id="PS51296">
    <property type="entry name" value="RIESKE"/>
    <property type="match status" value="1"/>
</dbReference>
<evidence type="ECO:0000313" key="9">
    <source>
        <dbReference type="EMBL" id="KAF9601555.1"/>
    </source>
</evidence>
<dbReference type="Pfam" id="PF13806">
    <property type="entry name" value="Rieske_2"/>
    <property type="match status" value="1"/>
</dbReference>
<dbReference type="OrthoDB" id="1910064at2759"/>
<evidence type="ECO:0000256" key="1">
    <source>
        <dbReference type="ARBA" id="ARBA00022714"/>
    </source>
</evidence>
<keyword evidence="6" id="KW-0411">Iron-sulfur</keyword>